<dbReference type="PaxDb" id="55529-EKX34293"/>
<dbReference type="GeneID" id="17291024"/>
<dbReference type="RefSeq" id="XP_005821273.1">
    <property type="nucleotide sequence ID" value="XM_005821216.1"/>
</dbReference>
<dbReference type="PANTHER" id="PTHR23159:SF31">
    <property type="entry name" value="CENTROSOME-ASSOCIATED PROTEIN CEP250 ISOFORM X1"/>
    <property type="match status" value="1"/>
</dbReference>
<feature type="coiled-coil region" evidence="1">
    <location>
        <begin position="478"/>
        <end position="505"/>
    </location>
</feature>
<name>L1IDK4_GUITC</name>
<feature type="coiled-coil region" evidence="1">
    <location>
        <begin position="61"/>
        <end position="142"/>
    </location>
</feature>
<dbReference type="EnsemblProtists" id="EKX34293">
    <property type="protein sequence ID" value="EKX34293"/>
    <property type="gene ID" value="GUITHDRAFT_119526"/>
</dbReference>
<protein>
    <submittedName>
        <fullName evidence="3 4">Uncharacterized protein</fullName>
    </submittedName>
</protein>
<proteinExistence type="predicted"/>
<dbReference type="EMBL" id="JH993113">
    <property type="protein sequence ID" value="EKX34293.1"/>
    <property type="molecule type" value="Genomic_DNA"/>
</dbReference>
<dbReference type="AlphaFoldDB" id="L1IDK4"/>
<keyword evidence="1" id="KW-0175">Coiled coil</keyword>
<reference evidence="5" key="2">
    <citation type="submission" date="2012-11" db="EMBL/GenBank/DDBJ databases">
        <authorList>
            <person name="Kuo A."/>
            <person name="Curtis B.A."/>
            <person name="Tanifuji G."/>
            <person name="Burki F."/>
            <person name="Gruber A."/>
            <person name="Irimia M."/>
            <person name="Maruyama S."/>
            <person name="Arias M.C."/>
            <person name="Ball S.G."/>
            <person name="Gile G.H."/>
            <person name="Hirakawa Y."/>
            <person name="Hopkins J.F."/>
            <person name="Rensing S.A."/>
            <person name="Schmutz J."/>
            <person name="Symeonidi A."/>
            <person name="Elias M."/>
            <person name="Eveleigh R.J."/>
            <person name="Herman E.K."/>
            <person name="Klute M.J."/>
            <person name="Nakayama T."/>
            <person name="Obornik M."/>
            <person name="Reyes-Prieto A."/>
            <person name="Armbrust E.V."/>
            <person name="Aves S.J."/>
            <person name="Beiko R.G."/>
            <person name="Coutinho P."/>
            <person name="Dacks J.B."/>
            <person name="Durnford D.G."/>
            <person name="Fast N.M."/>
            <person name="Green B.R."/>
            <person name="Grisdale C."/>
            <person name="Hempe F."/>
            <person name="Henrissat B."/>
            <person name="Hoppner M.P."/>
            <person name="Ishida K.-I."/>
            <person name="Kim E."/>
            <person name="Koreny L."/>
            <person name="Kroth P.G."/>
            <person name="Liu Y."/>
            <person name="Malik S.-B."/>
            <person name="Maier U.G."/>
            <person name="McRose D."/>
            <person name="Mock T."/>
            <person name="Neilson J.A."/>
            <person name="Onodera N.T."/>
            <person name="Poole A.M."/>
            <person name="Pritham E.J."/>
            <person name="Richards T.A."/>
            <person name="Rocap G."/>
            <person name="Roy S.W."/>
            <person name="Sarai C."/>
            <person name="Schaack S."/>
            <person name="Shirato S."/>
            <person name="Slamovits C.H."/>
            <person name="Spencer D.F."/>
            <person name="Suzuki S."/>
            <person name="Worden A.Z."/>
            <person name="Zauner S."/>
            <person name="Barry K."/>
            <person name="Bell C."/>
            <person name="Bharti A.K."/>
            <person name="Crow J.A."/>
            <person name="Grimwood J."/>
            <person name="Kramer R."/>
            <person name="Lindquist E."/>
            <person name="Lucas S."/>
            <person name="Salamov A."/>
            <person name="McFadden G.I."/>
            <person name="Lane C.E."/>
            <person name="Keeling P.J."/>
            <person name="Gray M.W."/>
            <person name="Grigoriev I.V."/>
            <person name="Archibald J.M."/>
        </authorList>
    </citation>
    <scope>NUCLEOTIDE SEQUENCE</scope>
    <source>
        <strain evidence="5">CCMP2712</strain>
    </source>
</reference>
<accession>L1IDK4</accession>
<organism evidence="3">
    <name type="scientific">Guillardia theta (strain CCMP2712)</name>
    <name type="common">Cryptophyte</name>
    <dbReference type="NCBI Taxonomy" id="905079"/>
    <lineage>
        <taxon>Eukaryota</taxon>
        <taxon>Cryptophyceae</taxon>
        <taxon>Pyrenomonadales</taxon>
        <taxon>Geminigeraceae</taxon>
        <taxon>Guillardia</taxon>
    </lineage>
</organism>
<evidence type="ECO:0000256" key="1">
    <source>
        <dbReference type="SAM" id="Coils"/>
    </source>
</evidence>
<dbReference type="KEGG" id="gtt:GUITHDRAFT_119526"/>
<evidence type="ECO:0000313" key="3">
    <source>
        <dbReference type="EMBL" id="EKX34293.1"/>
    </source>
</evidence>
<keyword evidence="5" id="KW-1185">Reference proteome</keyword>
<reference evidence="3 5" key="1">
    <citation type="journal article" date="2012" name="Nature">
        <title>Algal genomes reveal evolutionary mosaicism and the fate of nucleomorphs.</title>
        <authorList>
            <consortium name="DOE Joint Genome Institute"/>
            <person name="Curtis B.A."/>
            <person name="Tanifuji G."/>
            <person name="Burki F."/>
            <person name="Gruber A."/>
            <person name="Irimia M."/>
            <person name="Maruyama S."/>
            <person name="Arias M.C."/>
            <person name="Ball S.G."/>
            <person name="Gile G.H."/>
            <person name="Hirakawa Y."/>
            <person name="Hopkins J.F."/>
            <person name="Kuo A."/>
            <person name="Rensing S.A."/>
            <person name="Schmutz J."/>
            <person name="Symeonidi A."/>
            <person name="Elias M."/>
            <person name="Eveleigh R.J."/>
            <person name="Herman E.K."/>
            <person name="Klute M.J."/>
            <person name="Nakayama T."/>
            <person name="Obornik M."/>
            <person name="Reyes-Prieto A."/>
            <person name="Armbrust E.V."/>
            <person name="Aves S.J."/>
            <person name="Beiko R.G."/>
            <person name="Coutinho P."/>
            <person name="Dacks J.B."/>
            <person name="Durnford D.G."/>
            <person name="Fast N.M."/>
            <person name="Green B.R."/>
            <person name="Grisdale C.J."/>
            <person name="Hempel F."/>
            <person name="Henrissat B."/>
            <person name="Hoppner M.P."/>
            <person name="Ishida K."/>
            <person name="Kim E."/>
            <person name="Koreny L."/>
            <person name="Kroth P.G."/>
            <person name="Liu Y."/>
            <person name="Malik S.B."/>
            <person name="Maier U.G."/>
            <person name="McRose D."/>
            <person name="Mock T."/>
            <person name="Neilson J.A."/>
            <person name="Onodera N.T."/>
            <person name="Poole A.M."/>
            <person name="Pritham E.J."/>
            <person name="Richards T.A."/>
            <person name="Rocap G."/>
            <person name="Roy S.W."/>
            <person name="Sarai C."/>
            <person name="Schaack S."/>
            <person name="Shirato S."/>
            <person name="Slamovits C.H."/>
            <person name="Spencer D.F."/>
            <person name="Suzuki S."/>
            <person name="Worden A.Z."/>
            <person name="Zauner S."/>
            <person name="Barry K."/>
            <person name="Bell C."/>
            <person name="Bharti A.K."/>
            <person name="Crow J.A."/>
            <person name="Grimwood J."/>
            <person name="Kramer R."/>
            <person name="Lindquist E."/>
            <person name="Lucas S."/>
            <person name="Salamov A."/>
            <person name="McFadden G.I."/>
            <person name="Lane C.E."/>
            <person name="Keeling P.J."/>
            <person name="Gray M.W."/>
            <person name="Grigoriev I.V."/>
            <person name="Archibald J.M."/>
        </authorList>
    </citation>
    <scope>NUCLEOTIDE SEQUENCE</scope>
    <source>
        <strain evidence="3 5">CCMP2712</strain>
    </source>
</reference>
<reference evidence="4" key="3">
    <citation type="submission" date="2015-06" db="UniProtKB">
        <authorList>
            <consortium name="EnsemblProtists"/>
        </authorList>
    </citation>
    <scope>IDENTIFICATION</scope>
</reference>
<feature type="coiled-coil region" evidence="1">
    <location>
        <begin position="194"/>
        <end position="289"/>
    </location>
</feature>
<evidence type="ECO:0000256" key="2">
    <source>
        <dbReference type="SAM" id="MobiDB-lite"/>
    </source>
</evidence>
<feature type="region of interest" description="Disordered" evidence="2">
    <location>
        <begin position="525"/>
        <end position="548"/>
    </location>
</feature>
<feature type="coiled-coil region" evidence="1">
    <location>
        <begin position="839"/>
        <end position="899"/>
    </location>
</feature>
<sequence length="964" mass="110340">MLESLHPESDWSLKNPALLEESFASASCDSMRRRRMADKAALVYQLVENMLVKENAEILVCKGLEEEAETKHRQVEEKVSEVNLFLEHVQRRTEGEIRKLRQETETILSSMQSEIKDLTRMNETLQNEIRTQKHQLGVMRNEMRDKESQICILSKSCVDFKFDMMDTSELIDQLEVQFGYMPELPQTAHDVLNVKGQKEQLEALLRERDAMQSNTNERLNDLQELASAEIHDLRRKLSLAENQKMDLMAAWEMEKMENQTALGETSTWIDNLMEEVKRMHRSLSDLQHLHLEAQHKLDQIENCQHERQRSKQAEEEACKLLQQACKITTLRDDAAYLLGALSTTQIHECVQLNLLHVIEGSVDRLSCTCERMLERQVLFLAQLESERVNNDREIREGLSRMKLELKHLSDGLASFCNEALHDQDLRVENCKFHQLSSSILIDITELRAESRVCLQESEEMVQSYNKRCKQKAFLSHKYHIMIERNEDLQDKYDALLDQLQQISEQSSVLAAVRSVGEEARLHRRAAGALASAGPGQEGDGEEERRVRELTDREYQVSQVLDALERSVNRLSMFNLDLVAITNEVLTGRATRAAAGHATTRPEGDESCEHEAERPWRMVAVVMMKSRERTSKMKTFSFLQINRSINKTYKHLVRLHQDRISWASRYSVLHNLQENAESKRWKLLTADVDHLHQTMETLLHALSTVSLHHNSSNVPSSSSLPKKSFGSSIGQISAAGSASRKVAHSPFDNFLSPSPLDVPRYPSKELEVLLGQVCKLEEEKRILDNCAGKAAEEIQRLVAENDDLHSTLTLLQQHHNALREDVDMSRLEAAKAKVGEEHLRQELEAALAHHAAEKRSMAAQIVRMREKVEKESTGEVRQVREELNKQIDHNRELLDELESAIVSNHKLQQANHTLDHILSRLRDELTSLKSAMVHAVDDHAGKNSLEALLGTIDRFLDEAQALLVE</sequence>
<evidence type="ECO:0000313" key="4">
    <source>
        <dbReference type="EnsemblProtists" id="EKX34293"/>
    </source>
</evidence>
<dbReference type="PANTHER" id="PTHR23159">
    <property type="entry name" value="CENTROSOMAL PROTEIN 2"/>
    <property type="match status" value="1"/>
</dbReference>
<dbReference type="Proteomes" id="UP000011087">
    <property type="component" value="Unassembled WGS sequence"/>
</dbReference>
<gene>
    <name evidence="3" type="ORF">GUITHDRAFT_119526</name>
</gene>
<evidence type="ECO:0000313" key="5">
    <source>
        <dbReference type="Proteomes" id="UP000011087"/>
    </source>
</evidence>
<dbReference type="HOGENOM" id="CLU_307050_0_0_1"/>